<keyword evidence="1" id="KW-0812">Transmembrane</keyword>
<reference evidence="3" key="1">
    <citation type="submission" date="2022-04" db="EMBL/GenBank/DDBJ databases">
        <title>A functionally conserved STORR gene fusion in Papaver species that diverged 16.8 million years ago.</title>
        <authorList>
            <person name="Catania T."/>
        </authorList>
    </citation>
    <scope>NUCLEOTIDE SEQUENCE</scope>
    <source>
        <strain evidence="3">S-188037</strain>
    </source>
</reference>
<keyword evidence="1" id="KW-0472">Membrane</keyword>
<dbReference type="AlphaFoldDB" id="A0AAD4XCZ8"/>
<dbReference type="EMBL" id="JAJJMB010011896">
    <property type="protein sequence ID" value="KAI3895877.1"/>
    <property type="molecule type" value="Genomic_DNA"/>
</dbReference>
<protein>
    <recommendedName>
        <fullName evidence="2">DUF7870 domain-containing protein</fullName>
    </recommendedName>
</protein>
<dbReference type="PANTHER" id="PTHR33597">
    <property type="entry name" value="OS02G0760400 PROTEIN"/>
    <property type="match status" value="1"/>
</dbReference>
<dbReference type="PANTHER" id="PTHR33597:SF11">
    <property type="entry name" value="OS07G0620600 PROTEIN"/>
    <property type="match status" value="1"/>
</dbReference>
<organism evidence="3 4">
    <name type="scientific">Papaver atlanticum</name>
    <dbReference type="NCBI Taxonomy" id="357466"/>
    <lineage>
        <taxon>Eukaryota</taxon>
        <taxon>Viridiplantae</taxon>
        <taxon>Streptophyta</taxon>
        <taxon>Embryophyta</taxon>
        <taxon>Tracheophyta</taxon>
        <taxon>Spermatophyta</taxon>
        <taxon>Magnoliopsida</taxon>
        <taxon>Ranunculales</taxon>
        <taxon>Papaveraceae</taxon>
        <taxon>Papaveroideae</taxon>
        <taxon>Papaver</taxon>
    </lineage>
</organism>
<proteinExistence type="predicted"/>
<dbReference type="InterPro" id="IPR057192">
    <property type="entry name" value="DUF7870"/>
</dbReference>
<sequence length="422" mass="47983">MIFMMMKYSPTNFDFFGNQKMGCKNMPVEVISDNQLVIRIPDPRVLRLIARSVLLALAILAIPFMGSSFLGSVVSETTHFHASSGTSYYYSDDFGLLPMLFKDLRSESLLKSGDKAVFFSGSGEKVNPQILVVNEMDLISHSDIQRQNSVSDNTVDFVYVSGFRVNEFVDRILKIGGIVTLPVSGNPLNSFQKPSNYRIVYIRRFETTFVALKKISNSMNSLKKSRKLLSFDSEVEEAKKAALNGLEGVLLEPPRKSSSEFKKHLKRTKYLPDIMGDTLDEYPRRVFIDVGSDGKNTGWFERNYPTRNLDFKKYKIEIVNEESETTTTSDMTAVQQVGISDWLKKNVKKEEYVVMKAEAELVEEMMNSKVVSLVDELFLECKHQGQKGSGGKKSTRRAYWECLALYGRLRDEGVAVHQWWGY</sequence>
<evidence type="ECO:0000313" key="3">
    <source>
        <dbReference type="EMBL" id="KAI3895877.1"/>
    </source>
</evidence>
<dbReference type="Proteomes" id="UP001202328">
    <property type="component" value="Unassembled WGS sequence"/>
</dbReference>
<evidence type="ECO:0000313" key="4">
    <source>
        <dbReference type="Proteomes" id="UP001202328"/>
    </source>
</evidence>
<gene>
    <name evidence="3" type="ORF">MKW98_025668</name>
</gene>
<evidence type="ECO:0000256" key="1">
    <source>
        <dbReference type="SAM" id="Phobius"/>
    </source>
</evidence>
<keyword evidence="1" id="KW-1133">Transmembrane helix</keyword>
<name>A0AAD4XCZ8_9MAGN</name>
<evidence type="ECO:0000259" key="2">
    <source>
        <dbReference type="Pfam" id="PF25276"/>
    </source>
</evidence>
<dbReference type="Pfam" id="PF25276">
    <property type="entry name" value="DUF7870"/>
    <property type="match status" value="1"/>
</dbReference>
<feature type="domain" description="DUF7870" evidence="2">
    <location>
        <begin position="243"/>
        <end position="420"/>
    </location>
</feature>
<feature type="transmembrane region" description="Helical" evidence="1">
    <location>
        <begin position="48"/>
        <end position="70"/>
    </location>
</feature>
<accession>A0AAD4XCZ8</accession>
<comment type="caution">
    <text evidence="3">The sequence shown here is derived from an EMBL/GenBank/DDBJ whole genome shotgun (WGS) entry which is preliminary data.</text>
</comment>
<keyword evidence="4" id="KW-1185">Reference proteome</keyword>